<dbReference type="SUPFAM" id="SSF88713">
    <property type="entry name" value="Glycoside hydrolase/deacetylase"/>
    <property type="match status" value="1"/>
</dbReference>
<dbReference type="InterPro" id="IPR011330">
    <property type="entry name" value="Glyco_hydro/deAcase_b/a-brl"/>
</dbReference>
<evidence type="ECO:0000313" key="3">
    <source>
        <dbReference type="EMBL" id="MBD8498509.1"/>
    </source>
</evidence>
<dbReference type="PANTHER" id="PTHR10587">
    <property type="entry name" value="GLYCOSYL TRANSFERASE-RELATED"/>
    <property type="match status" value="1"/>
</dbReference>
<protein>
    <submittedName>
        <fullName evidence="3">Polysaccharide deacetylase</fullName>
    </submittedName>
</protein>
<feature type="compositionally biased region" description="Polar residues" evidence="1">
    <location>
        <begin position="33"/>
        <end position="50"/>
    </location>
</feature>
<dbReference type="EMBL" id="JACYTN010000004">
    <property type="protein sequence ID" value="MBD8498509.1"/>
    <property type="molecule type" value="Genomic_DNA"/>
</dbReference>
<dbReference type="Gene3D" id="3.20.20.370">
    <property type="entry name" value="Glycoside hydrolase/deacetylase"/>
    <property type="match status" value="1"/>
</dbReference>
<sequence>MRSVSPEQLSVNEETVEVVTSAPPLAGRMETPPDNQNSTIEIETNVPSLTKKTEAPKSAQKSTSKSNKAVYLTFDDGPTSLTDDFLDLLMENEVQATFFMVGTNLNNVEWQDEVKRAVEEGHYVGAHSMTHDYNKLYKQGEFVDEMKESLALIGEITGVTPTLVRPPYGSKPGLKDSLRNEIADANLKVWDWTIDSKDWKLQGNPNGIVEQVKSTTTEDIEIVLLHEKETTLEALQDIIDFYKNEGYEFAVYQEGEHFMSNFWKDERL</sequence>
<dbReference type="PROSITE" id="PS51677">
    <property type="entry name" value="NODB"/>
    <property type="match status" value="1"/>
</dbReference>
<comment type="caution">
    <text evidence="3">The sequence shown here is derived from an EMBL/GenBank/DDBJ whole genome shotgun (WGS) entry which is preliminary data.</text>
</comment>
<dbReference type="Proteomes" id="UP000634529">
    <property type="component" value="Unassembled WGS sequence"/>
</dbReference>
<dbReference type="CDD" id="cd10944">
    <property type="entry name" value="CE4_SmPgdA_like"/>
    <property type="match status" value="1"/>
</dbReference>
<organism evidence="3 4">
    <name type="scientific">Paenibacillus arenosi</name>
    <dbReference type="NCBI Taxonomy" id="2774142"/>
    <lineage>
        <taxon>Bacteria</taxon>
        <taxon>Bacillati</taxon>
        <taxon>Bacillota</taxon>
        <taxon>Bacilli</taxon>
        <taxon>Bacillales</taxon>
        <taxon>Paenibacillaceae</taxon>
        <taxon>Paenibacillus</taxon>
    </lineage>
</organism>
<dbReference type="InterPro" id="IPR002509">
    <property type="entry name" value="NODB_dom"/>
</dbReference>
<proteinExistence type="predicted"/>
<feature type="domain" description="NodB homology" evidence="2">
    <location>
        <begin position="68"/>
        <end position="250"/>
    </location>
</feature>
<feature type="region of interest" description="Disordered" evidence="1">
    <location>
        <begin position="1"/>
        <end position="66"/>
    </location>
</feature>
<evidence type="ECO:0000313" key="4">
    <source>
        <dbReference type="Proteomes" id="UP000634529"/>
    </source>
</evidence>
<evidence type="ECO:0000259" key="2">
    <source>
        <dbReference type="PROSITE" id="PS51677"/>
    </source>
</evidence>
<accession>A0ABR9AWQ1</accession>
<evidence type="ECO:0000256" key="1">
    <source>
        <dbReference type="SAM" id="MobiDB-lite"/>
    </source>
</evidence>
<feature type="compositionally biased region" description="Polar residues" evidence="1">
    <location>
        <begin position="1"/>
        <end position="12"/>
    </location>
</feature>
<dbReference type="PANTHER" id="PTHR10587:SF125">
    <property type="entry name" value="POLYSACCHARIDE DEACETYLASE YHEN-RELATED"/>
    <property type="match status" value="1"/>
</dbReference>
<name>A0ABR9AWQ1_9BACL</name>
<keyword evidence="4" id="KW-1185">Reference proteome</keyword>
<dbReference type="Pfam" id="PF01522">
    <property type="entry name" value="Polysacc_deac_1"/>
    <property type="match status" value="1"/>
</dbReference>
<gene>
    <name evidence="3" type="ORF">IFO66_09295</name>
</gene>
<dbReference type="InterPro" id="IPR050248">
    <property type="entry name" value="Polysacc_deacetylase_ArnD"/>
</dbReference>
<reference evidence="3 4" key="1">
    <citation type="submission" date="2020-09" db="EMBL/GenBank/DDBJ databases">
        <title>Paenibacillus sp. CAU 1523 isolated from sand of Haeundae Beach.</title>
        <authorList>
            <person name="Kim W."/>
        </authorList>
    </citation>
    <scope>NUCLEOTIDE SEQUENCE [LARGE SCALE GENOMIC DNA]</scope>
    <source>
        <strain evidence="3 4">CAU 1523</strain>
    </source>
</reference>